<dbReference type="PANTHER" id="PTHR35796">
    <property type="entry name" value="HYPOTHETICAL CYTOSOLIC PROTEIN"/>
    <property type="match status" value="1"/>
</dbReference>
<gene>
    <name evidence="2" type="ORF">F444_04736</name>
</gene>
<proteinExistence type="predicted"/>
<evidence type="ECO:0008006" key="4">
    <source>
        <dbReference type="Google" id="ProtNLM"/>
    </source>
</evidence>
<dbReference type="PANTHER" id="PTHR35796:SF3">
    <property type="entry name" value="BHLH DOMAIN-CONTAINING PROTEIN"/>
    <property type="match status" value="1"/>
</dbReference>
<protein>
    <recommendedName>
        <fullName evidence="4">M96 mating-specific protein family</fullName>
    </recommendedName>
</protein>
<evidence type="ECO:0000256" key="1">
    <source>
        <dbReference type="SAM" id="MobiDB-lite"/>
    </source>
</evidence>
<name>A0A081APN7_PHYNI</name>
<dbReference type="OrthoDB" id="102467at2759"/>
<reference evidence="2 3" key="1">
    <citation type="submission" date="2013-11" db="EMBL/GenBank/DDBJ databases">
        <title>The Genome Sequence of Phytophthora parasitica P1976.</title>
        <authorList>
            <consortium name="The Broad Institute Genomics Platform"/>
            <person name="Russ C."/>
            <person name="Tyler B."/>
            <person name="Panabieres F."/>
            <person name="Shan W."/>
            <person name="Tripathy S."/>
            <person name="Grunwald N."/>
            <person name="Machado M."/>
            <person name="Johnson C.S."/>
            <person name="Walker B."/>
            <person name="Young S."/>
            <person name="Zeng Q."/>
            <person name="Gargeya S."/>
            <person name="Fitzgerald M."/>
            <person name="Haas B."/>
            <person name="Abouelleil A."/>
            <person name="Allen A.W."/>
            <person name="Alvarado L."/>
            <person name="Arachchi H.M."/>
            <person name="Berlin A.M."/>
            <person name="Chapman S.B."/>
            <person name="Gainer-Dewar J."/>
            <person name="Goldberg J."/>
            <person name="Griggs A."/>
            <person name="Gujja S."/>
            <person name="Hansen M."/>
            <person name="Howarth C."/>
            <person name="Imamovic A."/>
            <person name="Ireland A."/>
            <person name="Larimer J."/>
            <person name="McCowan C."/>
            <person name="Murphy C."/>
            <person name="Pearson M."/>
            <person name="Poon T.W."/>
            <person name="Priest M."/>
            <person name="Roberts A."/>
            <person name="Saif S."/>
            <person name="Shea T."/>
            <person name="Sisk P."/>
            <person name="Sykes S."/>
            <person name="Wortman J."/>
            <person name="Nusbaum C."/>
            <person name="Birren B."/>
        </authorList>
    </citation>
    <scope>NUCLEOTIDE SEQUENCE [LARGE SCALE GENOMIC DNA]</scope>
    <source>
        <strain evidence="2 3">P1976</strain>
    </source>
</reference>
<sequence>MTDTNQAMQAFLDGFASEDDLFADTSPPEVETITPPSASKSTRRVTPKQQIDRLKDEIRQLSEQLQTLGADHAQCNLQALSRRSVLWRSIAARQLELRRKSESENHSLREMVKLQSEEAKSLRRLLKRRTRIQQLQEMLEGEQQKQQEATRPLAVAVHEEQAFAGILRDVDGLYEKMDTMFTEKGMHSIPWQGRKRYTDNTVLNGVCFELTQREIMPFGVEKVKDAIWSSLGQLELEGLQSVRGFKTNVQFRKHDSDRDTTTAMVSFFADLSSGRSASVKIRKVVRRYGEEHRTIFIYRTSMEPKLYDSGESVGVHATSALLIELRHDDSDEESTLLQSHFSVTRHDEGLAVGHRMRLPVNLDIAIAVWEESIARIHDQVENCLIESS</sequence>
<evidence type="ECO:0000313" key="2">
    <source>
        <dbReference type="EMBL" id="ETO80848.1"/>
    </source>
</evidence>
<feature type="region of interest" description="Disordered" evidence="1">
    <location>
        <begin position="22"/>
        <end position="46"/>
    </location>
</feature>
<comment type="caution">
    <text evidence="2">The sequence shown here is derived from an EMBL/GenBank/DDBJ whole genome shotgun (WGS) entry which is preliminary data.</text>
</comment>
<accession>A0A081APN7</accession>
<organism evidence="2 3">
    <name type="scientific">Phytophthora nicotianae P1976</name>
    <dbReference type="NCBI Taxonomy" id="1317066"/>
    <lineage>
        <taxon>Eukaryota</taxon>
        <taxon>Sar</taxon>
        <taxon>Stramenopiles</taxon>
        <taxon>Oomycota</taxon>
        <taxon>Peronosporomycetes</taxon>
        <taxon>Peronosporales</taxon>
        <taxon>Peronosporaceae</taxon>
        <taxon>Phytophthora</taxon>
    </lineage>
</organism>
<dbReference type="EMBL" id="ANJA01000945">
    <property type="protein sequence ID" value="ETO80848.1"/>
    <property type="molecule type" value="Genomic_DNA"/>
</dbReference>
<dbReference type="Proteomes" id="UP000028582">
    <property type="component" value="Unassembled WGS sequence"/>
</dbReference>
<dbReference type="AlphaFoldDB" id="A0A081APN7"/>
<evidence type="ECO:0000313" key="3">
    <source>
        <dbReference type="Proteomes" id="UP000028582"/>
    </source>
</evidence>